<evidence type="ECO:0000313" key="2">
    <source>
        <dbReference type="Proteomes" id="UP001161276"/>
    </source>
</evidence>
<dbReference type="Proteomes" id="UP001161276">
    <property type="component" value="Unassembled WGS sequence"/>
</dbReference>
<protein>
    <submittedName>
        <fullName evidence="1">Head-tail adaptor protein</fullName>
    </submittedName>
</protein>
<dbReference type="EMBL" id="JAOCKG010000009">
    <property type="protein sequence ID" value="MDH2052855.1"/>
    <property type="molecule type" value="Genomic_DNA"/>
</dbReference>
<accession>A0AA42WCI6</accession>
<dbReference type="InterPro" id="IPR008767">
    <property type="entry name" value="Phage_SPP1_head-tail_adaptor"/>
</dbReference>
<dbReference type="Gene3D" id="2.40.10.270">
    <property type="entry name" value="Bacteriophage SPP1 head-tail adaptor protein"/>
    <property type="match status" value="1"/>
</dbReference>
<name>A0AA42WCI6_9BURK</name>
<sequence>MRAGILRTWIRIERREEGQDEAGQPNGAWVEVATVPADPRGQTGMGAITRNQENVGASINAYSFRIRFRRGIDQGMRVVELFDGQAVGEPFNVKNVRMDLARRQWTDLICEQGGSDG</sequence>
<comment type="caution">
    <text evidence="1">The sequence shown here is derived from an EMBL/GenBank/DDBJ whole genome shotgun (WGS) entry which is preliminary data.</text>
</comment>
<reference evidence="1" key="1">
    <citation type="submission" date="2022-09" db="EMBL/GenBank/DDBJ databases">
        <title>Intensive care unit water sources are persistently colonized with multi-drug resistant bacteria and are the site of extensive horizontal gene transfer of antibiotic resistance genes.</title>
        <authorList>
            <person name="Diorio-Toth L."/>
        </authorList>
    </citation>
    <scope>NUCLEOTIDE SEQUENCE</scope>
    <source>
        <strain evidence="1">GD03676</strain>
    </source>
</reference>
<dbReference type="Pfam" id="PF05521">
    <property type="entry name" value="Phage_HCP"/>
    <property type="match status" value="1"/>
</dbReference>
<dbReference type="InterPro" id="IPR038666">
    <property type="entry name" value="SSP1_head-tail_sf"/>
</dbReference>
<gene>
    <name evidence="1" type="ORF">N5K24_20800</name>
</gene>
<evidence type="ECO:0000313" key="1">
    <source>
        <dbReference type="EMBL" id="MDH2052855.1"/>
    </source>
</evidence>
<proteinExistence type="predicted"/>
<dbReference type="RefSeq" id="WP_280028343.1">
    <property type="nucleotide sequence ID" value="NZ_JAOCKG010000009.1"/>
</dbReference>
<organism evidence="1 2">
    <name type="scientific">Achromobacter marplatensis</name>
    <dbReference type="NCBI Taxonomy" id="470868"/>
    <lineage>
        <taxon>Bacteria</taxon>
        <taxon>Pseudomonadati</taxon>
        <taxon>Pseudomonadota</taxon>
        <taxon>Betaproteobacteria</taxon>
        <taxon>Burkholderiales</taxon>
        <taxon>Alcaligenaceae</taxon>
        <taxon>Achromobacter</taxon>
    </lineage>
</organism>
<dbReference type="AlphaFoldDB" id="A0AA42WCI6"/>